<sequence length="382" mass="42602">MSPCIHRDAELCVSCRDCAQSARVEEDREGKLLCMEIKAKLEDLLSDSHLAEDGFLLKHVQKNKQGYVSLKLLTGSKKIKALTTNWHVTLAAAEDSELLAVNEERTKVRRTEPLPRWLLCSPTSKLLLAWNISARRTTEEDGAPRGQEQPRLSEIILQKFSVHGGVTSLWMLHPGKKLPKELQCYAKRHKELGRHLCAVVKFNRLDEVRKAYKALKAEEKKCNGDGMCVVPLGSQAMLRVTSDQPSDEKNQGENEEEDSSQGEASAPPKVSDTRRPQKSSNNSVLISTGCNRQSFPCWNQTFNRRSWWSGDGGDGNSQGPWVRSRKFAASALDARVAENGNAPNVVQRVLRQPRGPEGTKGFHSRGKLLLHPTRPGVQLPLC</sequence>
<dbReference type="AlphaFoldDB" id="A0AAQ4R117"/>
<reference evidence="6" key="3">
    <citation type="submission" date="2025-09" db="UniProtKB">
        <authorList>
            <consortium name="Ensembl"/>
        </authorList>
    </citation>
    <scope>IDENTIFICATION</scope>
</reference>
<feature type="compositionally biased region" description="Polar residues" evidence="3">
    <location>
        <begin position="278"/>
        <end position="287"/>
    </location>
</feature>
<dbReference type="InterPro" id="IPR045180">
    <property type="entry name" value="La_dom_prot"/>
</dbReference>
<feature type="region of interest" description="Disordered" evidence="3">
    <location>
        <begin position="241"/>
        <end position="287"/>
    </location>
</feature>
<dbReference type="GeneTree" id="ENSGT00940000165636"/>
<dbReference type="Ensembl" id="ENSGACT00000036625.1">
    <property type="protein sequence ID" value="ENSGACP00000057296.1"/>
    <property type="gene ID" value="ENSGACG00000031369.1"/>
</dbReference>
<dbReference type="Proteomes" id="UP000007635">
    <property type="component" value="Chromosome III"/>
</dbReference>
<proteinExistence type="predicted"/>
<evidence type="ECO:0000256" key="1">
    <source>
        <dbReference type="ARBA" id="ARBA00022884"/>
    </source>
</evidence>
<accession>A0AAQ4R117</accession>
<dbReference type="InterPro" id="IPR006630">
    <property type="entry name" value="La_HTH"/>
</dbReference>
<dbReference type="InterPro" id="IPR036390">
    <property type="entry name" value="WH_DNA-bd_sf"/>
</dbReference>
<dbReference type="GO" id="GO:0003729">
    <property type="term" value="F:mRNA binding"/>
    <property type="evidence" value="ECO:0007669"/>
    <property type="project" value="TreeGrafter"/>
</dbReference>
<feature type="domain" description="HTH La-type RNA-binding" evidence="4">
    <location>
        <begin position="27"/>
        <end position="118"/>
    </location>
</feature>
<feature type="domain" description="SUZ-C" evidence="5">
    <location>
        <begin position="316"/>
        <end position="366"/>
    </location>
</feature>
<keyword evidence="7" id="KW-1185">Reference proteome</keyword>
<dbReference type="PROSITE" id="PS50961">
    <property type="entry name" value="HTH_LA"/>
    <property type="match status" value="1"/>
</dbReference>
<organism evidence="6 7">
    <name type="scientific">Gasterosteus aculeatus aculeatus</name>
    <name type="common">three-spined stickleback</name>
    <dbReference type="NCBI Taxonomy" id="481459"/>
    <lineage>
        <taxon>Eukaryota</taxon>
        <taxon>Metazoa</taxon>
        <taxon>Chordata</taxon>
        <taxon>Craniata</taxon>
        <taxon>Vertebrata</taxon>
        <taxon>Euteleostomi</taxon>
        <taxon>Actinopterygii</taxon>
        <taxon>Neopterygii</taxon>
        <taxon>Teleostei</taxon>
        <taxon>Neoteleostei</taxon>
        <taxon>Acanthomorphata</taxon>
        <taxon>Eupercaria</taxon>
        <taxon>Perciformes</taxon>
        <taxon>Cottioidei</taxon>
        <taxon>Gasterosteales</taxon>
        <taxon>Gasterosteidae</taxon>
        <taxon>Gasterosteus</taxon>
    </lineage>
</organism>
<evidence type="ECO:0000313" key="7">
    <source>
        <dbReference type="Proteomes" id="UP000007635"/>
    </source>
</evidence>
<dbReference type="PANTHER" id="PTHR22792">
    <property type="entry name" value="LUPUS LA PROTEIN-RELATED"/>
    <property type="match status" value="1"/>
</dbReference>
<evidence type="ECO:0000259" key="4">
    <source>
        <dbReference type="PROSITE" id="PS50961"/>
    </source>
</evidence>
<reference evidence="6" key="2">
    <citation type="submission" date="2025-08" db="UniProtKB">
        <authorList>
            <consortium name="Ensembl"/>
        </authorList>
    </citation>
    <scope>IDENTIFICATION</scope>
</reference>
<name>A0AAQ4R117_GASAC</name>
<evidence type="ECO:0000256" key="2">
    <source>
        <dbReference type="PROSITE-ProRule" id="PRU00332"/>
    </source>
</evidence>
<dbReference type="GO" id="GO:0005634">
    <property type="term" value="C:nucleus"/>
    <property type="evidence" value="ECO:0007669"/>
    <property type="project" value="TreeGrafter"/>
</dbReference>
<dbReference type="InterPro" id="IPR036388">
    <property type="entry name" value="WH-like_DNA-bd_sf"/>
</dbReference>
<dbReference type="SMART" id="SM00715">
    <property type="entry name" value="LA"/>
    <property type="match status" value="1"/>
</dbReference>
<dbReference type="Gene3D" id="1.10.10.10">
    <property type="entry name" value="Winged helix-like DNA-binding domain superfamily/Winged helix DNA-binding domain"/>
    <property type="match status" value="1"/>
</dbReference>
<dbReference type="PROSITE" id="PS51938">
    <property type="entry name" value="SUZ_C"/>
    <property type="match status" value="1"/>
</dbReference>
<dbReference type="PANTHER" id="PTHR22792:SF61">
    <property type="entry name" value="LA RIBONUCLEOPROTEIN DOMAIN FAMILY MEMBER 6"/>
    <property type="match status" value="1"/>
</dbReference>
<keyword evidence="1 2" id="KW-0694">RNA-binding</keyword>
<dbReference type="Pfam" id="PF05383">
    <property type="entry name" value="La"/>
    <property type="match status" value="1"/>
</dbReference>
<evidence type="ECO:0000256" key="3">
    <source>
        <dbReference type="SAM" id="MobiDB-lite"/>
    </source>
</evidence>
<dbReference type="InterPro" id="IPR024642">
    <property type="entry name" value="SUZ-C"/>
</dbReference>
<evidence type="ECO:0000259" key="5">
    <source>
        <dbReference type="PROSITE" id="PS51938"/>
    </source>
</evidence>
<evidence type="ECO:0000313" key="6">
    <source>
        <dbReference type="Ensembl" id="ENSGACP00000057296.1"/>
    </source>
</evidence>
<reference evidence="6 7" key="1">
    <citation type="journal article" date="2021" name="G3 (Bethesda)">
        <title>Improved contiguity of the threespine stickleback genome using long-read sequencing.</title>
        <authorList>
            <person name="Nath S."/>
            <person name="Shaw D.E."/>
            <person name="White M.A."/>
        </authorList>
    </citation>
    <scope>NUCLEOTIDE SEQUENCE [LARGE SCALE GENOMIC DNA]</scope>
    <source>
        <strain evidence="6 7">Lake Benthic</strain>
    </source>
</reference>
<dbReference type="SUPFAM" id="SSF46785">
    <property type="entry name" value="Winged helix' DNA-binding domain"/>
    <property type="match status" value="1"/>
</dbReference>
<dbReference type="Pfam" id="PF12901">
    <property type="entry name" value="SUZ-C"/>
    <property type="match status" value="1"/>
</dbReference>
<protein>
    <submittedName>
        <fullName evidence="6">Uncharacterized protein</fullName>
    </submittedName>
</protein>